<dbReference type="AlphaFoldDB" id="A0A848RHX3"/>
<comment type="caution">
    <text evidence="3">The sequence shown here is derived from an EMBL/GenBank/DDBJ whole genome shotgun (WGS) entry which is preliminary data.</text>
</comment>
<organism evidence="3 4">
    <name type="scientific">Mobiluncus mulieris</name>
    <dbReference type="NCBI Taxonomy" id="2052"/>
    <lineage>
        <taxon>Bacteria</taxon>
        <taxon>Bacillati</taxon>
        <taxon>Actinomycetota</taxon>
        <taxon>Actinomycetes</taxon>
        <taxon>Actinomycetales</taxon>
        <taxon>Actinomycetaceae</taxon>
        <taxon>Mobiluncus</taxon>
    </lineage>
</organism>
<keyword evidence="3" id="KW-0648">Protein biosynthesis</keyword>
<keyword evidence="2" id="KW-0812">Transmembrane</keyword>
<evidence type="ECO:0000256" key="2">
    <source>
        <dbReference type="SAM" id="Phobius"/>
    </source>
</evidence>
<dbReference type="RefSeq" id="WP_169764712.1">
    <property type="nucleotide sequence ID" value="NZ_CAMUNX010000008.1"/>
</dbReference>
<feature type="transmembrane region" description="Helical" evidence="2">
    <location>
        <begin position="142"/>
        <end position="161"/>
    </location>
</feature>
<reference evidence="3 4" key="1">
    <citation type="submission" date="2020-04" db="EMBL/GenBank/DDBJ databases">
        <title>Antimicrobial susceptibility and clonality of vaginal-derived multi-drug resistant Mobiluncus isolates in China.</title>
        <authorList>
            <person name="Zhang X."/>
        </authorList>
    </citation>
    <scope>NUCLEOTIDE SEQUENCE [LARGE SCALE GENOMIC DNA]</scope>
    <source>
        <strain evidence="3 4">7</strain>
    </source>
</reference>
<protein>
    <submittedName>
        <fullName evidence="3">Transcription elongation factor GreAB</fullName>
    </submittedName>
</protein>
<dbReference type="EMBL" id="JABCUV010000001">
    <property type="protein sequence ID" value="NMW92362.1"/>
    <property type="molecule type" value="Genomic_DNA"/>
</dbReference>
<accession>A0A848RHX3</accession>
<name>A0A848RHX3_9ACTO</name>
<gene>
    <name evidence="3" type="ORF">HHJ74_01355</name>
</gene>
<evidence type="ECO:0000313" key="3">
    <source>
        <dbReference type="EMBL" id="NMW92362.1"/>
    </source>
</evidence>
<keyword evidence="2" id="KW-1133">Transmembrane helix</keyword>
<feature type="region of interest" description="Disordered" evidence="1">
    <location>
        <begin position="1"/>
        <end position="66"/>
    </location>
</feature>
<dbReference type="Proteomes" id="UP000582487">
    <property type="component" value="Unassembled WGS sequence"/>
</dbReference>
<evidence type="ECO:0000313" key="4">
    <source>
        <dbReference type="Proteomes" id="UP000582487"/>
    </source>
</evidence>
<dbReference type="GO" id="GO:0003746">
    <property type="term" value="F:translation elongation factor activity"/>
    <property type="evidence" value="ECO:0007669"/>
    <property type="project" value="UniProtKB-KW"/>
</dbReference>
<feature type="compositionally biased region" description="Basic and acidic residues" evidence="1">
    <location>
        <begin position="1"/>
        <end position="27"/>
    </location>
</feature>
<evidence type="ECO:0000256" key="1">
    <source>
        <dbReference type="SAM" id="MobiDB-lite"/>
    </source>
</evidence>
<feature type="transmembrane region" description="Helical" evidence="2">
    <location>
        <begin position="167"/>
        <end position="190"/>
    </location>
</feature>
<keyword evidence="3" id="KW-0251">Elongation factor</keyword>
<proteinExistence type="predicted"/>
<sequence>MTEVNHDDNQNPGKHPEADKRQDDAILHDSGAGSVGHFRDIAQPETIHPGRSPEAAPGEHSPRDSSAITPAEAGILEEAQESFERYGVVIGYDQSWKGLLPPPQIFAEYPPEVQERILSWYDSDTVDESRRLDAETKADVRIAYLGLFLGALLIAGIFVMAGISAFVFHSVALTALFLGIPALTIVTTFLKTTILGRKS</sequence>
<keyword evidence="2" id="KW-0472">Membrane</keyword>